<feature type="transmembrane region" description="Helical" evidence="6">
    <location>
        <begin position="125"/>
        <end position="145"/>
    </location>
</feature>
<dbReference type="RefSeq" id="WP_283407709.1">
    <property type="nucleotide sequence ID" value="NZ_FXUF01000001.1"/>
</dbReference>
<dbReference type="CDD" id="cd16914">
    <property type="entry name" value="EcfT"/>
    <property type="match status" value="1"/>
</dbReference>
<keyword evidence="2" id="KW-1003">Cell membrane</keyword>
<evidence type="ECO:0000313" key="8">
    <source>
        <dbReference type="Proteomes" id="UP001158066"/>
    </source>
</evidence>
<reference evidence="7" key="1">
    <citation type="submission" date="2017-05" db="EMBL/GenBank/DDBJ databases">
        <authorList>
            <person name="Varghese N."/>
            <person name="Submissions S."/>
        </authorList>
    </citation>
    <scope>NUCLEOTIDE SEQUENCE</scope>
    <source>
        <strain evidence="7">Su22</strain>
    </source>
</reference>
<evidence type="ECO:0000256" key="3">
    <source>
        <dbReference type="ARBA" id="ARBA00022692"/>
    </source>
</evidence>
<protein>
    <submittedName>
        <fullName evidence="7">Cobalt/nickel transport system permease protein</fullName>
    </submittedName>
</protein>
<feature type="transmembrane region" description="Helical" evidence="6">
    <location>
        <begin position="20"/>
        <end position="38"/>
    </location>
</feature>
<feature type="transmembrane region" description="Helical" evidence="6">
    <location>
        <begin position="92"/>
        <end position="113"/>
    </location>
</feature>
<gene>
    <name evidence="7" type="ORF">SAMN06296020_101361</name>
</gene>
<proteinExistence type="predicted"/>
<sequence>MHLAEMDHLSVNGKGFFHRRGTLSKLVFTIFMLSSWIISRELSQLLLLLLLILFFFVMGSIPLKKVGHLALYPAFFSLIFALMMAQQSWVNGLVIILKAVGAALTMLLLIATTPYVDIFAALSKVLPGLLVDLMIFTYRAFFLLMEKMQALLRIIRLRGGYDAMTPLKNLQNLTRALGTLVIQAFEMSERIYQILAIRGYSGRIPLRHSLKPRGTADFGLMLAGMVILMGTVMKWNL</sequence>
<evidence type="ECO:0000256" key="1">
    <source>
        <dbReference type="ARBA" id="ARBA00004141"/>
    </source>
</evidence>
<evidence type="ECO:0000256" key="4">
    <source>
        <dbReference type="ARBA" id="ARBA00022989"/>
    </source>
</evidence>
<dbReference type="InterPro" id="IPR051611">
    <property type="entry name" value="ECF_transporter_component"/>
</dbReference>
<evidence type="ECO:0000256" key="5">
    <source>
        <dbReference type="ARBA" id="ARBA00023136"/>
    </source>
</evidence>
<organism evidence="7 8">
    <name type="scientific">Anoxynatronum buryatiense</name>
    <dbReference type="NCBI Taxonomy" id="489973"/>
    <lineage>
        <taxon>Bacteria</taxon>
        <taxon>Bacillati</taxon>
        <taxon>Bacillota</taxon>
        <taxon>Clostridia</taxon>
        <taxon>Eubacteriales</taxon>
        <taxon>Clostridiaceae</taxon>
        <taxon>Anoxynatronum</taxon>
    </lineage>
</organism>
<keyword evidence="8" id="KW-1185">Reference proteome</keyword>
<comment type="subcellular location">
    <subcellularLocation>
        <location evidence="1">Membrane</location>
        <topology evidence="1">Multi-pass membrane protein</topology>
    </subcellularLocation>
</comment>
<keyword evidence="3 6" id="KW-0812">Transmembrane</keyword>
<name>A0AA46AHK2_9CLOT</name>
<keyword evidence="4 6" id="KW-1133">Transmembrane helix</keyword>
<feature type="transmembrane region" description="Helical" evidence="6">
    <location>
        <begin position="69"/>
        <end position="85"/>
    </location>
</feature>
<keyword evidence="5 6" id="KW-0472">Membrane</keyword>
<feature type="transmembrane region" description="Helical" evidence="6">
    <location>
        <begin position="45"/>
        <end position="63"/>
    </location>
</feature>
<dbReference type="PANTHER" id="PTHR34857:SF2">
    <property type="entry name" value="SLL0384 PROTEIN"/>
    <property type="match status" value="1"/>
</dbReference>
<accession>A0AA46AHK2</accession>
<evidence type="ECO:0000313" key="7">
    <source>
        <dbReference type="EMBL" id="SMP40323.1"/>
    </source>
</evidence>
<evidence type="ECO:0000256" key="2">
    <source>
        <dbReference type="ARBA" id="ARBA00022475"/>
    </source>
</evidence>
<dbReference type="AlphaFoldDB" id="A0AA46AHK2"/>
<comment type="caution">
    <text evidence="7">The sequence shown here is derived from an EMBL/GenBank/DDBJ whole genome shotgun (WGS) entry which is preliminary data.</text>
</comment>
<dbReference type="GO" id="GO:0005886">
    <property type="term" value="C:plasma membrane"/>
    <property type="evidence" value="ECO:0007669"/>
    <property type="project" value="UniProtKB-ARBA"/>
</dbReference>
<evidence type="ECO:0000256" key="6">
    <source>
        <dbReference type="SAM" id="Phobius"/>
    </source>
</evidence>
<dbReference type="PANTHER" id="PTHR34857">
    <property type="entry name" value="SLL0384 PROTEIN"/>
    <property type="match status" value="1"/>
</dbReference>
<dbReference type="Pfam" id="PF02361">
    <property type="entry name" value="CbiQ"/>
    <property type="match status" value="1"/>
</dbReference>
<dbReference type="Proteomes" id="UP001158066">
    <property type="component" value="Unassembled WGS sequence"/>
</dbReference>
<dbReference type="EMBL" id="FXUF01000001">
    <property type="protein sequence ID" value="SMP40323.1"/>
    <property type="molecule type" value="Genomic_DNA"/>
</dbReference>
<dbReference type="InterPro" id="IPR003339">
    <property type="entry name" value="ABC/ECF_trnsptr_transmembrane"/>
</dbReference>